<protein>
    <recommendedName>
        <fullName evidence="2">tRNA-specific 2-thiouridylase MnmA</fullName>
    </recommendedName>
</protein>
<evidence type="ECO:0000256" key="10">
    <source>
        <dbReference type="ARBA" id="ARBA00023157"/>
    </source>
</evidence>
<dbReference type="NCBIfam" id="NF001138">
    <property type="entry name" value="PRK00143.1"/>
    <property type="match status" value="1"/>
</dbReference>
<dbReference type="FunFam" id="3.40.50.620:FF:000004">
    <property type="entry name" value="tRNA-specific 2-thiouridylase MnmA"/>
    <property type="match status" value="1"/>
</dbReference>
<keyword evidence="3" id="KW-0963">Cytoplasm</keyword>
<dbReference type="GO" id="GO:0002143">
    <property type="term" value="P:tRNA wobble position uridine thiolation"/>
    <property type="evidence" value="ECO:0007669"/>
    <property type="project" value="TreeGrafter"/>
</dbReference>
<dbReference type="InterPro" id="IPR046885">
    <property type="entry name" value="MnmA-like_C"/>
</dbReference>
<keyword evidence="5 13" id="KW-0808">Transferase</keyword>
<evidence type="ECO:0000256" key="5">
    <source>
        <dbReference type="ARBA" id="ARBA00022679"/>
    </source>
</evidence>
<dbReference type="Gene3D" id="2.30.30.280">
    <property type="entry name" value="Adenine nucleotide alpha hydrolases-like domains"/>
    <property type="match status" value="1"/>
</dbReference>
<dbReference type="Gene3D" id="2.40.30.10">
    <property type="entry name" value="Translation factors"/>
    <property type="match status" value="1"/>
</dbReference>
<dbReference type="PANTHER" id="PTHR11933:SF5">
    <property type="entry name" value="MITOCHONDRIAL TRNA-SPECIFIC 2-THIOURIDYLASE 1"/>
    <property type="match status" value="1"/>
</dbReference>
<keyword evidence="7" id="KW-0547">Nucleotide-binding</keyword>
<evidence type="ECO:0000259" key="12">
    <source>
        <dbReference type="Pfam" id="PF20259"/>
    </source>
</evidence>
<keyword evidence="10" id="KW-1015">Disulfide bond</keyword>
<dbReference type="InterPro" id="IPR023382">
    <property type="entry name" value="MnmA-like_central_sf"/>
</dbReference>
<dbReference type="FunFam" id="2.40.30.10:FF:000023">
    <property type="entry name" value="tRNA-specific 2-thiouridylase MnmA"/>
    <property type="match status" value="1"/>
</dbReference>
<evidence type="ECO:0000256" key="1">
    <source>
        <dbReference type="ARBA" id="ARBA00004496"/>
    </source>
</evidence>
<evidence type="ECO:0000256" key="4">
    <source>
        <dbReference type="ARBA" id="ARBA00022555"/>
    </source>
</evidence>
<dbReference type="Pfam" id="PF03054">
    <property type="entry name" value="tRNA_Me_trans"/>
    <property type="match status" value="1"/>
</dbReference>
<evidence type="ECO:0000313" key="13">
    <source>
        <dbReference type="EMBL" id="VAW96057.1"/>
    </source>
</evidence>
<dbReference type="EMBL" id="UOFT01000051">
    <property type="protein sequence ID" value="VAW96057.1"/>
    <property type="molecule type" value="Genomic_DNA"/>
</dbReference>
<evidence type="ECO:0000256" key="2">
    <source>
        <dbReference type="ARBA" id="ARBA00013805"/>
    </source>
</evidence>
<gene>
    <name evidence="13" type="ORF">MNBD_GAMMA23-539</name>
</gene>
<dbReference type="InterPro" id="IPR004506">
    <property type="entry name" value="MnmA-like"/>
</dbReference>
<keyword evidence="8" id="KW-0067">ATP-binding</keyword>
<evidence type="ECO:0000256" key="9">
    <source>
        <dbReference type="ARBA" id="ARBA00022884"/>
    </source>
</evidence>
<dbReference type="Pfam" id="PF20258">
    <property type="entry name" value="tRNA_Me_trans_C"/>
    <property type="match status" value="1"/>
</dbReference>
<sequence>MSGGVDSSVALLLLQQQYQLHGVFMKNWEADDTDEYCAAAADLADAESVCAQLDIPLTSVNFSDQYWDRVFEYFLSEYKAGRTPNPDVLCNKEIKFKAFLDYAIEQGADYVAMGHYARVASKDGEFQLLKAKDSNKDQSYFLHLLNQHQLSKSLFPLGDLAKKEVREIAAKNNFITQNKKDSTGICFIGERRFKDFLQQFIPAQRGIMQTPEGEQIGHHDGLMYYTIGQRKGLHIGGQQQGDGSPWYVADKIVDKNILIVVQGSDNPLLYKKRLSAIKLHWISGHAPSIPYTCTAKTRYRQADEVCTITHINNNQYTVEFENPQWAITPGQSVVFYDGDICLGGGIIDK</sequence>
<evidence type="ECO:0000256" key="8">
    <source>
        <dbReference type="ARBA" id="ARBA00022840"/>
    </source>
</evidence>
<evidence type="ECO:0000256" key="6">
    <source>
        <dbReference type="ARBA" id="ARBA00022694"/>
    </source>
</evidence>
<evidence type="ECO:0000256" key="3">
    <source>
        <dbReference type="ARBA" id="ARBA00022490"/>
    </source>
</evidence>
<comment type="subcellular location">
    <subcellularLocation>
        <location evidence="1">Cytoplasm</location>
    </subcellularLocation>
</comment>
<dbReference type="InterPro" id="IPR014729">
    <property type="entry name" value="Rossmann-like_a/b/a_fold"/>
</dbReference>
<accession>A0A3B1A8W8</accession>
<organism evidence="13">
    <name type="scientific">hydrothermal vent metagenome</name>
    <dbReference type="NCBI Taxonomy" id="652676"/>
    <lineage>
        <taxon>unclassified sequences</taxon>
        <taxon>metagenomes</taxon>
        <taxon>ecological metagenomes</taxon>
    </lineage>
</organism>
<dbReference type="HAMAP" id="MF_00144">
    <property type="entry name" value="tRNA_thiouridyl_MnmA"/>
    <property type="match status" value="1"/>
</dbReference>
<dbReference type="SUPFAM" id="SSF52402">
    <property type="entry name" value="Adenine nucleotide alpha hydrolases-like"/>
    <property type="match status" value="1"/>
</dbReference>
<dbReference type="AlphaFoldDB" id="A0A3B1A8W8"/>
<keyword evidence="9" id="KW-0694">RNA-binding</keyword>
<feature type="domain" description="tRNA-specific 2-thiouridylase MnmA-like central" evidence="12">
    <location>
        <begin position="194"/>
        <end position="262"/>
    </location>
</feature>
<evidence type="ECO:0000259" key="11">
    <source>
        <dbReference type="Pfam" id="PF20258"/>
    </source>
</evidence>
<dbReference type="Gene3D" id="3.40.50.620">
    <property type="entry name" value="HUPs"/>
    <property type="match status" value="1"/>
</dbReference>
<dbReference type="InterPro" id="IPR046884">
    <property type="entry name" value="MnmA-like_central"/>
</dbReference>
<dbReference type="GO" id="GO:0000049">
    <property type="term" value="F:tRNA binding"/>
    <property type="evidence" value="ECO:0007669"/>
    <property type="project" value="UniProtKB-KW"/>
</dbReference>
<dbReference type="Pfam" id="PF20259">
    <property type="entry name" value="tRNA_Me_trans_M"/>
    <property type="match status" value="1"/>
</dbReference>
<dbReference type="GO" id="GO:0016783">
    <property type="term" value="F:sulfurtransferase activity"/>
    <property type="evidence" value="ECO:0007669"/>
    <property type="project" value="InterPro"/>
</dbReference>
<keyword evidence="4" id="KW-0820">tRNA-binding</keyword>
<proteinExistence type="inferred from homology"/>
<dbReference type="CDD" id="cd01998">
    <property type="entry name" value="MnmA_TRMU-like"/>
    <property type="match status" value="1"/>
</dbReference>
<dbReference type="FunFam" id="2.30.30.280:FF:000001">
    <property type="entry name" value="tRNA-specific 2-thiouridylase MnmA"/>
    <property type="match status" value="1"/>
</dbReference>
<dbReference type="NCBIfam" id="TIGR00420">
    <property type="entry name" value="trmU"/>
    <property type="match status" value="1"/>
</dbReference>
<evidence type="ECO:0000256" key="7">
    <source>
        <dbReference type="ARBA" id="ARBA00022741"/>
    </source>
</evidence>
<dbReference type="GO" id="GO:0005737">
    <property type="term" value="C:cytoplasm"/>
    <property type="evidence" value="ECO:0007669"/>
    <property type="project" value="UniProtKB-SubCell"/>
</dbReference>
<keyword evidence="6" id="KW-0819">tRNA processing</keyword>
<name>A0A3B1A8W8_9ZZZZ</name>
<reference evidence="13" key="1">
    <citation type="submission" date="2018-06" db="EMBL/GenBank/DDBJ databases">
        <authorList>
            <person name="Zhirakovskaya E."/>
        </authorList>
    </citation>
    <scope>NUCLEOTIDE SEQUENCE</scope>
</reference>
<dbReference type="PANTHER" id="PTHR11933">
    <property type="entry name" value="TRNA 5-METHYLAMINOMETHYL-2-THIOURIDYLATE -METHYLTRANSFERASE"/>
    <property type="match status" value="1"/>
</dbReference>
<dbReference type="GO" id="GO:0005524">
    <property type="term" value="F:ATP binding"/>
    <property type="evidence" value="ECO:0007669"/>
    <property type="project" value="UniProtKB-KW"/>
</dbReference>
<feature type="domain" description="tRNA-specific 2-thiouridylase MnmA-like C-terminal" evidence="11">
    <location>
        <begin position="272"/>
        <end position="347"/>
    </location>
</feature>